<keyword evidence="3" id="KW-0963">Cytoplasm</keyword>
<dbReference type="GO" id="GO:0016301">
    <property type="term" value="F:kinase activity"/>
    <property type="evidence" value="ECO:0007669"/>
    <property type="project" value="UniProtKB-KW"/>
</dbReference>
<evidence type="ECO:0000256" key="5">
    <source>
        <dbReference type="ARBA" id="ARBA00022679"/>
    </source>
</evidence>
<comment type="subcellular location">
    <subcellularLocation>
        <location evidence="1">Cytoplasm</location>
    </subcellularLocation>
</comment>
<organism evidence="9 10">
    <name type="scientific">Archangium gephyra</name>
    <dbReference type="NCBI Taxonomy" id="48"/>
    <lineage>
        <taxon>Bacteria</taxon>
        <taxon>Pseudomonadati</taxon>
        <taxon>Myxococcota</taxon>
        <taxon>Myxococcia</taxon>
        <taxon>Myxococcales</taxon>
        <taxon>Cystobacterineae</taxon>
        <taxon>Archangiaceae</taxon>
        <taxon>Archangium</taxon>
    </lineage>
</organism>
<dbReference type="Pfam" id="PF03830">
    <property type="entry name" value="PTSIIB_sorb"/>
    <property type="match status" value="1"/>
</dbReference>
<evidence type="ECO:0000256" key="2">
    <source>
        <dbReference type="ARBA" id="ARBA00022448"/>
    </source>
</evidence>
<keyword evidence="7" id="KW-0418">Kinase</keyword>
<protein>
    <submittedName>
        <fullName evidence="9">PTS sorbose transporter subunit IIC</fullName>
    </submittedName>
</protein>
<evidence type="ECO:0000259" key="8">
    <source>
        <dbReference type="PROSITE" id="PS51101"/>
    </source>
</evidence>
<evidence type="ECO:0000313" key="10">
    <source>
        <dbReference type="Proteomes" id="UP000249061"/>
    </source>
</evidence>
<keyword evidence="6" id="KW-0598">Phosphotransferase system</keyword>
<name>A0A2W5TI60_9BACT</name>
<comment type="caution">
    <text evidence="9">The sequence shown here is derived from an EMBL/GenBank/DDBJ whole genome shotgun (WGS) entry which is preliminary data.</text>
</comment>
<accession>A0A2W5TI60</accession>
<keyword evidence="5" id="KW-0808">Transferase</keyword>
<dbReference type="InterPro" id="IPR036667">
    <property type="entry name" value="PTS_IIB_sorbose-sp_sf"/>
</dbReference>
<dbReference type="GO" id="GO:0008982">
    <property type="term" value="F:protein-N(PI)-phosphohistidine-sugar phosphotransferase activity"/>
    <property type="evidence" value="ECO:0007669"/>
    <property type="project" value="InterPro"/>
</dbReference>
<evidence type="ECO:0000256" key="7">
    <source>
        <dbReference type="ARBA" id="ARBA00022777"/>
    </source>
</evidence>
<feature type="domain" description="PTS EIIB type-4" evidence="8">
    <location>
        <begin position="1"/>
        <end position="152"/>
    </location>
</feature>
<proteinExistence type="predicted"/>
<dbReference type="GO" id="GO:0009401">
    <property type="term" value="P:phosphoenolpyruvate-dependent sugar phosphotransferase system"/>
    <property type="evidence" value="ECO:0007669"/>
    <property type="project" value="UniProtKB-KW"/>
</dbReference>
<evidence type="ECO:0000256" key="1">
    <source>
        <dbReference type="ARBA" id="ARBA00004496"/>
    </source>
</evidence>
<sequence length="152" mass="16449">MISLSRIDSRLIHGQVIEAWLPFLKIDRVVVADETAAHDDLARVAYEMAVPPEVEVVLAPVDKLDFRALAADKVRTLVLFRDVKAAVAAREHGLPDGTLNLGNVHAGPGRVAVSRSVFLDDADQQALWQLARGGMNVQVQAVPTEASQALPQ</sequence>
<dbReference type="SUPFAM" id="SSF52728">
    <property type="entry name" value="PTS IIb component"/>
    <property type="match status" value="1"/>
</dbReference>
<dbReference type="GO" id="GO:0005737">
    <property type="term" value="C:cytoplasm"/>
    <property type="evidence" value="ECO:0007669"/>
    <property type="project" value="UniProtKB-SubCell"/>
</dbReference>
<dbReference type="AlphaFoldDB" id="A0A2W5TI60"/>
<keyword evidence="2" id="KW-0813">Transport</keyword>
<dbReference type="Proteomes" id="UP000249061">
    <property type="component" value="Unassembled WGS sequence"/>
</dbReference>
<evidence type="ECO:0000256" key="4">
    <source>
        <dbReference type="ARBA" id="ARBA00022597"/>
    </source>
</evidence>
<evidence type="ECO:0000256" key="3">
    <source>
        <dbReference type="ARBA" id="ARBA00022490"/>
    </source>
</evidence>
<dbReference type="PROSITE" id="PS51101">
    <property type="entry name" value="PTS_EIIB_TYPE_4"/>
    <property type="match status" value="1"/>
</dbReference>
<dbReference type="Gene3D" id="3.40.35.10">
    <property type="entry name" value="Phosphotransferase system, sorbose subfamily IIB component"/>
    <property type="match status" value="1"/>
</dbReference>
<dbReference type="EMBL" id="QFQP01000012">
    <property type="protein sequence ID" value="PZR12356.1"/>
    <property type="molecule type" value="Genomic_DNA"/>
</dbReference>
<evidence type="ECO:0000256" key="6">
    <source>
        <dbReference type="ARBA" id="ARBA00022683"/>
    </source>
</evidence>
<reference evidence="9 10" key="1">
    <citation type="submission" date="2017-08" db="EMBL/GenBank/DDBJ databases">
        <title>Infants hospitalized years apart are colonized by the same room-sourced microbial strains.</title>
        <authorList>
            <person name="Brooks B."/>
            <person name="Olm M.R."/>
            <person name="Firek B.A."/>
            <person name="Baker R."/>
            <person name="Thomas B.C."/>
            <person name="Morowitz M.J."/>
            <person name="Banfield J.F."/>
        </authorList>
    </citation>
    <scope>NUCLEOTIDE SEQUENCE [LARGE SCALE GENOMIC DNA]</scope>
    <source>
        <strain evidence="9">S2_003_000_R2_14</strain>
    </source>
</reference>
<evidence type="ECO:0000313" key="9">
    <source>
        <dbReference type="EMBL" id="PZR12356.1"/>
    </source>
</evidence>
<keyword evidence="4" id="KW-0762">Sugar transport</keyword>
<dbReference type="InterPro" id="IPR004720">
    <property type="entry name" value="PTS_IIB_sorbose-sp"/>
</dbReference>
<gene>
    <name evidence="9" type="ORF">DI536_15755</name>
</gene>